<keyword evidence="11" id="KW-1185">Reference proteome</keyword>
<proteinExistence type="predicted"/>
<keyword evidence="6" id="KW-0067">ATP-binding</keyword>
<dbReference type="CDD" id="cd13983">
    <property type="entry name" value="STKc_WNK"/>
    <property type="match status" value="1"/>
</dbReference>
<dbReference type="Pfam" id="PF12202">
    <property type="entry name" value="OSR1_C"/>
    <property type="match status" value="1"/>
</dbReference>
<dbReference type="GO" id="GO:0004674">
    <property type="term" value="F:protein serine/threonine kinase activity"/>
    <property type="evidence" value="ECO:0007669"/>
    <property type="project" value="UniProtKB-KW"/>
</dbReference>
<reference evidence="10" key="1">
    <citation type="submission" date="2021-01" db="EMBL/GenBank/DDBJ databases">
        <title>Adiantum capillus-veneris genome.</title>
        <authorList>
            <person name="Fang Y."/>
            <person name="Liao Q."/>
        </authorList>
    </citation>
    <scope>NUCLEOTIDE SEQUENCE</scope>
    <source>
        <strain evidence="10">H3</strain>
        <tissue evidence="10">Leaf</tissue>
    </source>
</reference>
<dbReference type="Gene3D" id="1.10.510.10">
    <property type="entry name" value="Transferase(Phosphotransferase) domain 1"/>
    <property type="match status" value="1"/>
</dbReference>
<evidence type="ECO:0000256" key="4">
    <source>
        <dbReference type="ARBA" id="ARBA00022741"/>
    </source>
</evidence>
<keyword evidence="3" id="KW-0808">Transferase</keyword>
<dbReference type="InterPro" id="IPR024678">
    <property type="entry name" value="Kinase_OSR1/WNK_CCT"/>
</dbReference>
<dbReference type="PROSITE" id="PS50011">
    <property type="entry name" value="PROTEIN_KINASE_DOM"/>
    <property type="match status" value="1"/>
</dbReference>
<dbReference type="InterPro" id="IPR011009">
    <property type="entry name" value="Kinase-like_dom_sf"/>
</dbReference>
<evidence type="ECO:0000259" key="9">
    <source>
        <dbReference type="PROSITE" id="PS50011"/>
    </source>
</evidence>
<dbReference type="InterPro" id="IPR008271">
    <property type="entry name" value="Ser/Thr_kinase_AS"/>
</dbReference>
<evidence type="ECO:0000256" key="2">
    <source>
        <dbReference type="ARBA" id="ARBA00022527"/>
    </source>
</evidence>
<dbReference type="InterPro" id="IPR000719">
    <property type="entry name" value="Prot_kinase_dom"/>
</dbReference>
<gene>
    <name evidence="10" type="ORF">GOP47_0000323</name>
</gene>
<dbReference type="AlphaFoldDB" id="A0A9D4VDP3"/>
<dbReference type="Gene3D" id="3.30.200.20">
    <property type="entry name" value="Phosphorylase Kinase, domain 1"/>
    <property type="match status" value="1"/>
</dbReference>
<keyword evidence="5" id="KW-0418">Kinase</keyword>
<dbReference type="FunFam" id="3.30.200.20:FF:000075">
    <property type="entry name" value="Probable serine/threonine-protein kinase WNK1"/>
    <property type="match status" value="1"/>
</dbReference>
<sequence>MLQSGSSAYDHGPLHCMIVGSDDSHDFEELDPSGRYGRYKDVLGKGAFKVVYKGFDVVDGIEVAWNQIKVKNALHSAEDIEQFYSEVHLLKTLKHKNIIKFYHSWVDTEAMNINFLTEIFTSGTLRQYRKRHKRIDIRAVKKWSRQILRGLLYLHSQDPPVIHRDLKCDNIFINGNQGEVKIGDLGLATILNQAHAAQTVIGTPEFMAPELYEEEYTELVDIYSFGMCLLEMITGEYPYSECSNAAQIYKKVTLGKKPAALNKVKNLQLRLFVEKCIATASRRLPARELLMDPFLQGDEVGDITRDAHSICQPASNLISLSGSFSDIRTTLMDQTLASARSFSSLKSSTSSPNLYQEFISTPMHSALGCGHLAQQHNALTPVSVEVRQNDLPPSCPIEGKVGRIIDFQIKGKKLEDAIIQLRLRIADTEGEVRVIHFPFDVVHDTALSVAVEMVEDLDLIDQDVTKIAGIIDDAIQIMVPNYGYRTSLTAAYIIENQGLSNANNSCEHSSVMSLESSISEQPQTTLPSWQHEPSLAALKHLQMESTIHGRFEEIAYHQNGTVKNIPPLTNDDCYTTTSTSSEESWDSLNSLSLHKSFNGKCSYQSGAC</sequence>
<evidence type="ECO:0000256" key="7">
    <source>
        <dbReference type="ARBA" id="ARBA00047899"/>
    </source>
</evidence>
<evidence type="ECO:0000256" key="1">
    <source>
        <dbReference type="ARBA" id="ARBA00012513"/>
    </source>
</evidence>
<dbReference type="Gene3D" id="3.10.20.90">
    <property type="entry name" value="Phosphatidylinositol 3-kinase Catalytic Subunit, Chain A, domain 1"/>
    <property type="match status" value="1"/>
</dbReference>
<dbReference type="GO" id="GO:0005524">
    <property type="term" value="F:ATP binding"/>
    <property type="evidence" value="ECO:0007669"/>
    <property type="project" value="UniProtKB-KW"/>
</dbReference>
<keyword evidence="4" id="KW-0547">Nucleotide-binding</keyword>
<dbReference type="Pfam" id="PF00069">
    <property type="entry name" value="Pkinase"/>
    <property type="match status" value="1"/>
</dbReference>
<name>A0A9D4VDP3_ADICA</name>
<evidence type="ECO:0000256" key="8">
    <source>
        <dbReference type="ARBA" id="ARBA00048679"/>
    </source>
</evidence>
<evidence type="ECO:0000256" key="3">
    <source>
        <dbReference type="ARBA" id="ARBA00022679"/>
    </source>
</evidence>
<evidence type="ECO:0000256" key="5">
    <source>
        <dbReference type="ARBA" id="ARBA00022777"/>
    </source>
</evidence>
<dbReference type="PANTHER" id="PTHR13902">
    <property type="entry name" value="SERINE/THREONINE-PROTEIN KINASE WNK WITH NO LYSINE -RELATED"/>
    <property type="match status" value="1"/>
</dbReference>
<keyword evidence="2" id="KW-0723">Serine/threonine-protein kinase</keyword>
<evidence type="ECO:0000313" key="11">
    <source>
        <dbReference type="Proteomes" id="UP000886520"/>
    </source>
</evidence>
<comment type="catalytic activity">
    <reaction evidence="7">
        <text>L-threonyl-[protein] + ATP = O-phospho-L-threonyl-[protein] + ADP + H(+)</text>
        <dbReference type="Rhea" id="RHEA:46608"/>
        <dbReference type="Rhea" id="RHEA-COMP:11060"/>
        <dbReference type="Rhea" id="RHEA-COMP:11605"/>
        <dbReference type="ChEBI" id="CHEBI:15378"/>
        <dbReference type="ChEBI" id="CHEBI:30013"/>
        <dbReference type="ChEBI" id="CHEBI:30616"/>
        <dbReference type="ChEBI" id="CHEBI:61977"/>
        <dbReference type="ChEBI" id="CHEBI:456216"/>
        <dbReference type="EC" id="2.7.11.1"/>
    </reaction>
</comment>
<dbReference type="SUPFAM" id="SSF56112">
    <property type="entry name" value="Protein kinase-like (PK-like)"/>
    <property type="match status" value="1"/>
</dbReference>
<dbReference type="FunFam" id="1.10.510.10:FF:000046">
    <property type="entry name" value="probable serine/threonine-protein kinase WNK9"/>
    <property type="match status" value="1"/>
</dbReference>
<comment type="caution">
    <text evidence="10">The sequence shown here is derived from an EMBL/GenBank/DDBJ whole genome shotgun (WGS) entry which is preliminary data.</text>
</comment>
<dbReference type="PROSITE" id="PS00108">
    <property type="entry name" value="PROTEIN_KINASE_ST"/>
    <property type="match status" value="1"/>
</dbReference>
<organism evidence="10 11">
    <name type="scientific">Adiantum capillus-veneris</name>
    <name type="common">Maidenhair fern</name>
    <dbReference type="NCBI Taxonomy" id="13818"/>
    <lineage>
        <taxon>Eukaryota</taxon>
        <taxon>Viridiplantae</taxon>
        <taxon>Streptophyta</taxon>
        <taxon>Embryophyta</taxon>
        <taxon>Tracheophyta</taxon>
        <taxon>Polypodiopsida</taxon>
        <taxon>Polypodiidae</taxon>
        <taxon>Polypodiales</taxon>
        <taxon>Pteridineae</taxon>
        <taxon>Pteridaceae</taxon>
        <taxon>Vittarioideae</taxon>
        <taxon>Adiantum</taxon>
    </lineage>
</organism>
<protein>
    <recommendedName>
        <fullName evidence="1">non-specific serine/threonine protein kinase</fullName>
        <ecNumber evidence="1">2.7.11.1</ecNumber>
    </recommendedName>
</protein>
<dbReference type="Proteomes" id="UP000886520">
    <property type="component" value="Chromosome 1"/>
</dbReference>
<accession>A0A9D4VDP3</accession>
<comment type="catalytic activity">
    <reaction evidence="8">
        <text>L-seryl-[protein] + ATP = O-phospho-L-seryl-[protein] + ADP + H(+)</text>
        <dbReference type="Rhea" id="RHEA:17989"/>
        <dbReference type="Rhea" id="RHEA-COMP:9863"/>
        <dbReference type="Rhea" id="RHEA-COMP:11604"/>
        <dbReference type="ChEBI" id="CHEBI:15378"/>
        <dbReference type="ChEBI" id="CHEBI:29999"/>
        <dbReference type="ChEBI" id="CHEBI:30616"/>
        <dbReference type="ChEBI" id="CHEBI:83421"/>
        <dbReference type="ChEBI" id="CHEBI:456216"/>
        <dbReference type="EC" id="2.7.11.1"/>
    </reaction>
</comment>
<dbReference type="OrthoDB" id="4062651at2759"/>
<dbReference type="InterPro" id="IPR050588">
    <property type="entry name" value="WNK_Ser-Thr_kinase"/>
</dbReference>
<dbReference type="SMART" id="SM00220">
    <property type="entry name" value="S_TKc"/>
    <property type="match status" value="1"/>
</dbReference>
<evidence type="ECO:0000256" key="6">
    <source>
        <dbReference type="ARBA" id="ARBA00022840"/>
    </source>
</evidence>
<evidence type="ECO:0000313" key="10">
    <source>
        <dbReference type="EMBL" id="KAI5084154.1"/>
    </source>
</evidence>
<dbReference type="EC" id="2.7.11.1" evidence="1"/>
<dbReference type="EMBL" id="JABFUD020000001">
    <property type="protein sequence ID" value="KAI5084154.1"/>
    <property type="molecule type" value="Genomic_DNA"/>
</dbReference>
<feature type="domain" description="Protein kinase" evidence="9">
    <location>
        <begin position="37"/>
        <end position="295"/>
    </location>
</feature>